<dbReference type="Proteomes" id="UP000276133">
    <property type="component" value="Unassembled WGS sequence"/>
</dbReference>
<evidence type="ECO:0000313" key="3">
    <source>
        <dbReference type="Proteomes" id="UP000276133"/>
    </source>
</evidence>
<accession>A0A3M7RLI0</accession>
<dbReference type="AlphaFoldDB" id="A0A3M7RLI0"/>
<keyword evidence="3" id="KW-1185">Reference proteome</keyword>
<organism evidence="2 3">
    <name type="scientific">Brachionus plicatilis</name>
    <name type="common">Marine rotifer</name>
    <name type="synonym">Brachionus muelleri</name>
    <dbReference type="NCBI Taxonomy" id="10195"/>
    <lineage>
        <taxon>Eukaryota</taxon>
        <taxon>Metazoa</taxon>
        <taxon>Spiralia</taxon>
        <taxon>Gnathifera</taxon>
        <taxon>Rotifera</taxon>
        <taxon>Eurotatoria</taxon>
        <taxon>Monogononta</taxon>
        <taxon>Pseudotrocha</taxon>
        <taxon>Ploima</taxon>
        <taxon>Brachionidae</taxon>
        <taxon>Brachionus</taxon>
    </lineage>
</organism>
<dbReference type="EMBL" id="REGN01003145">
    <property type="protein sequence ID" value="RNA24319.1"/>
    <property type="molecule type" value="Genomic_DNA"/>
</dbReference>
<proteinExistence type="predicted"/>
<feature type="region of interest" description="Disordered" evidence="1">
    <location>
        <begin position="176"/>
        <end position="195"/>
    </location>
</feature>
<evidence type="ECO:0000256" key="1">
    <source>
        <dbReference type="SAM" id="MobiDB-lite"/>
    </source>
</evidence>
<dbReference type="STRING" id="10195.A0A3M7RLI0"/>
<name>A0A3M7RLI0_BRAPC</name>
<sequence length="195" mass="21254">MPGGPFDKSKNAPLGFGYQPAPDFMRSHDPLSYIDPRSAPLNALNLPIPVPMLMPAPPQQHAQSFFNANQSKSAKRQSSTAVNMRKNRPKYQNQMQFGVQQSQSSQITQNTQELISQGLSQNLLTQGAQSQPFLSQGGLSQAGLSQADFSQDSYLDHFQSQAEGLLSQDSSYQPSYFGHSQTGGINNTGGQLSQF</sequence>
<protein>
    <submittedName>
        <fullName evidence="2">Regulator of nonsense transcripts 1</fullName>
    </submittedName>
</protein>
<feature type="region of interest" description="Disordered" evidence="1">
    <location>
        <begin position="1"/>
        <end position="21"/>
    </location>
</feature>
<gene>
    <name evidence="2" type="ORF">BpHYR1_016790</name>
</gene>
<evidence type="ECO:0000313" key="2">
    <source>
        <dbReference type="EMBL" id="RNA24319.1"/>
    </source>
</evidence>
<reference evidence="2 3" key="1">
    <citation type="journal article" date="2018" name="Sci. Rep.">
        <title>Genomic signatures of local adaptation to the degree of environmental predictability in rotifers.</title>
        <authorList>
            <person name="Franch-Gras L."/>
            <person name="Hahn C."/>
            <person name="Garcia-Roger E.M."/>
            <person name="Carmona M.J."/>
            <person name="Serra M."/>
            <person name="Gomez A."/>
        </authorList>
    </citation>
    <scope>NUCLEOTIDE SEQUENCE [LARGE SCALE GENOMIC DNA]</scope>
    <source>
        <strain evidence="2">HYR1</strain>
    </source>
</reference>
<comment type="caution">
    <text evidence="2">The sequence shown here is derived from an EMBL/GenBank/DDBJ whole genome shotgun (WGS) entry which is preliminary data.</text>
</comment>